<proteinExistence type="predicted"/>
<keyword evidence="2" id="KW-1133">Transmembrane helix</keyword>
<feature type="transmembrane region" description="Helical" evidence="2">
    <location>
        <begin position="112"/>
        <end position="132"/>
    </location>
</feature>
<feature type="transmembrane region" description="Helical" evidence="2">
    <location>
        <begin position="170"/>
        <end position="188"/>
    </location>
</feature>
<reference evidence="3" key="1">
    <citation type="submission" date="2011-12" db="EMBL/GenBank/DDBJ databases">
        <title>Comparative genomics of primate cytomegaloviruses.</title>
        <authorList>
            <person name="Davison A.J."/>
            <person name="Holton M."/>
            <person name="Dolan A."/>
            <person name="Dargan D.J."/>
            <person name="Gatherer D."/>
            <person name="Hayward G.S."/>
        </authorList>
    </citation>
    <scope>NUCLEOTIDE SEQUENCE [LARGE SCALE GENOMIC DNA]</scope>
    <source>
        <strain evidence="3">S34E</strain>
    </source>
</reference>
<dbReference type="KEGG" id="vg:11464226"/>
<dbReference type="GeneID" id="11464226"/>
<keyword evidence="2" id="KW-0812">Transmembrane</keyword>
<evidence type="ECO:0000256" key="1">
    <source>
        <dbReference type="SAM" id="MobiDB-lite"/>
    </source>
</evidence>
<keyword evidence="2" id="KW-0472">Membrane</keyword>
<accession>G8XUL8</accession>
<keyword evidence="4" id="KW-1185">Reference proteome</keyword>
<feature type="transmembrane region" description="Helical" evidence="2">
    <location>
        <begin position="84"/>
        <end position="100"/>
    </location>
</feature>
<evidence type="ECO:0000313" key="4">
    <source>
        <dbReference type="Proteomes" id="UP000113968"/>
    </source>
</evidence>
<dbReference type="RefSeq" id="YP_004940169.1">
    <property type="nucleotide sequence ID" value="NC_016447.1"/>
</dbReference>
<name>G8XUL8_9BETA</name>
<sequence length="250" mass="28116">MLRRRPQSSSAGADHATSTPRHSDDGRAPASPDNERSKVTPLTDAEYTICTVLLLSIHTVIWGVTVLLVYYVPKFFALTRGREASTVSLLTVVTMLYMLLDHLDLKAPWNHCFLSASSVLTGIVTVALIPSVGTSDVVQVNLCVVMISIVATVYIYRMHRHVFVFNRRSIFAYVLFVATLMWLASQVWTPKRIMVALACTVVMLVETSYEAHRPRWERAQAGKSFMVQFAALYMDIVIFCYTAVMIRCMK</sequence>
<feature type="compositionally biased region" description="Basic and acidic residues" evidence="1">
    <location>
        <begin position="21"/>
        <end position="38"/>
    </location>
</feature>
<evidence type="ECO:0000313" key="3">
    <source>
        <dbReference type="EMBL" id="AEV80860.1"/>
    </source>
</evidence>
<dbReference type="EMBL" id="FJ483970">
    <property type="protein sequence ID" value="AEV80860.1"/>
    <property type="molecule type" value="Genomic_DNA"/>
</dbReference>
<organism evidence="3 4">
    <name type="scientific">Aotine betaherpesvirus 1</name>
    <dbReference type="NCBI Taxonomy" id="50290"/>
    <lineage>
        <taxon>Viruses</taxon>
        <taxon>Duplodnaviria</taxon>
        <taxon>Heunggongvirae</taxon>
        <taxon>Peploviricota</taxon>
        <taxon>Herviviricetes</taxon>
        <taxon>Herpesvirales</taxon>
        <taxon>Orthoherpesviridae</taxon>
        <taxon>Betaherpesvirinae</taxon>
        <taxon>Cytomegalovirus</taxon>
        <taxon>Cytomegalovirus aotinebeta1</taxon>
    </lineage>
</organism>
<feature type="region of interest" description="Disordered" evidence="1">
    <location>
        <begin position="1"/>
        <end position="38"/>
    </location>
</feature>
<protein>
    <submittedName>
        <fullName evidence="3">Membrane protein A40</fullName>
    </submittedName>
</protein>
<dbReference type="Proteomes" id="UP000113968">
    <property type="component" value="Segment"/>
</dbReference>
<evidence type="ECO:0000256" key="2">
    <source>
        <dbReference type="SAM" id="Phobius"/>
    </source>
</evidence>
<feature type="compositionally biased region" description="Polar residues" evidence="1">
    <location>
        <begin position="7"/>
        <end position="20"/>
    </location>
</feature>
<feature type="transmembrane region" description="Helical" evidence="2">
    <location>
        <begin position="224"/>
        <end position="246"/>
    </location>
</feature>
<gene>
    <name evidence="3" type="primary">A40</name>
</gene>
<feature type="transmembrane region" description="Helical" evidence="2">
    <location>
        <begin position="47"/>
        <end position="72"/>
    </location>
</feature>
<feature type="transmembrane region" description="Helical" evidence="2">
    <location>
        <begin position="138"/>
        <end position="158"/>
    </location>
</feature>